<dbReference type="AlphaFoldDB" id="A0A0D0NFT8"/>
<gene>
    <name evidence="2" type="ORF">RL74_17515</name>
</gene>
<feature type="transmembrane region" description="Helical" evidence="1">
    <location>
        <begin position="12"/>
        <end position="33"/>
    </location>
</feature>
<accession>A0A0D0NFT8</accession>
<feature type="transmembrane region" description="Helical" evidence="1">
    <location>
        <begin position="73"/>
        <end position="97"/>
    </location>
</feature>
<dbReference type="Proteomes" id="UP000032101">
    <property type="component" value="Unassembled WGS sequence"/>
</dbReference>
<dbReference type="PATRIC" id="fig|294.124.peg.3610"/>
<evidence type="ECO:0000256" key="1">
    <source>
        <dbReference type="SAM" id="Phobius"/>
    </source>
</evidence>
<organism evidence="2 3">
    <name type="scientific">Pseudomonas fluorescens</name>
    <dbReference type="NCBI Taxonomy" id="294"/>
    <lineage>
        <taxon>Bacteria</taxon>
        <taxon>Pseudomonadati</taxon>
        <taxon>Pseudomonadota</taxon>
        <taxon>Gammaproteobacteria</taxon>
        <taxon>Pseudomonadales</taxon>
        <taxon>Pseudomonadaceae</taxon>
        <taxon>Pseudomonas</taxon>
    </lineage>
</organism>
<protein>
    <submittedName>
        <fullName evidence="2">Membrane protein</fullName>
    </submittedName>
</protein>
<dbReference type="OrthoDB" id="118744at2"/>
<keyword evidence="1" id="KW-0812">Transmembrane</keyword>
<comment type="caution">
    <text evidence="2">The sequence shown here is derived from an EMBL/GenBank/DDBJ whole genome shotgun (WGS) entry which is preliminary data.</text>
</comment>
<keyword evidence="1" id="KW-1133">Transmembrane helix</keyword>
<proteinExistence type="predicted"/>
<evidence type="ECO:0000313" key="2">
    <source>
        <dbReference type="EMBL" id="KIQ58101.1"/>
    </source>
</evidence>
<reference evidence="2 3" key="1">
    <citation type="submission" date="2015-01" db="EMBL/GenBank/DDBJ databases">
        <title>Draft Genome Sequence of the Biocontrol and Plant Growth-Promoting Rhizobacteria (PGPR) Pseudomonas fluorescens UM270.</title>
        <authorList>
            <person name="Hernandez-Salmeron J.E."/>
            <person name="Santoyo G."/>
            <person name="Moreno-Hagelsieb G."/>
            <person name="Hernandez-Leon R."/>
        </authorList>
    </citation>
    <scope>NUCLEOTIDE SEQUENCE [LARGE SCALE GENOMIC DNA]</scope>
    <source>
        <strain evidence="2 3">UM270</strain>
    </source>
</reference>
<sequence>MNDTQRLAALRMVLIGVGLISVFAIWPLMILWPSGWTWHSGYSDYPLMIVGLYATLGVFLLRASRDPMRHLSLIWFTVWSSIVHGAIMAVQSFGVGMDGMNHYGHLLGDVPALFVVAAALAFFTPRGEKARLLAG</sequence>
<feature type="transmembrane region" description="Helical" evidence="1">
    <location>
        <begin position="103"/>
        <end position="123"/>
    </location>
</feature>
<dbReference type="EMBL" id="JXNZ01000171">
    <property type="protein sequence ID" value="KIQ58101.1"/>
    <property type="molecule type" value="Genomic_DNA"/>
</dbReference>
<dbReference type="Pfam" id="PF20337">
    <property type="entry name" value="DUF6632"/>
    <property type="match status" value="1"/>
</dbReference>
<name>A0A0D0NFT8_PSEFL</name>
<feature type="transmembrane region" description="Helical" evidence="1">
    <location>
        <begin position="45"/>
        <end position="61"/>
    </location>
</feature>
<keyword evidence="1" id="KW-0472">Membrane</keyword>
<dbReference type="RefSeq" id="WP_042731060.1">
    <property type="nucleotide sequence ID" value="NZ_JXNZ01000171.1"/>
</dbReference>
<dbReference type="InterPro" id="IPR046572">
    <property type="entry name" value="DUF6632"/>
</dbReference>
<evidence type="ECO:0000313" key="3">
    <source>
        <dbReference type="Proteomes" id="UP000032101"/>
    </source>
</evidence>